<keyword evidence="2" id="KW-1185">Reference proteome</keyword>
<sequence>MLSSSNPNLKTTSVKAAWPTIHLIWRVPLDCRACTGAALAATTPNTVALP</sequence>
<dbReference type="EMBL" id="JAACFV010000021">
    <property type="protein sequence ID" value="KAF7511353.1"/>
    <property type="molecule type" value="Genomic_DNA"/>
</dbReference>
<gene>
    <name evidence="1" type="ORF">GJ744_004918</name>
</gene>
<proteinExistence type="predicted"/>
<protein>
    <submittedName>
        <fullName evidence="1">Uncharacterized protein</fullName>
    </submittedName>
</protein>
<evidence type="ECO:0000313" key="2">
    <source>
        <dbReference type="Proteomes" id="UP000606974"/>
    </source>
</evidence>
<comment type="caution">
    <text evidence="1">The sequence shown here is derived from an EMBL/GenBank/DDBJ whole genome shotgun (WGS) entry which is preliminary data.</text>
</comment>
<accession>A0A8H7ALP8</accession>
<name>A0A8H7ALP8_9EURO</name>
<reference evidence="1" key="1">
    <citation type="submission" date="2020-02" db="EMBL/GenBank/DDBJ databases">
        <authorList>
            <person name="Palmer J.M."/>
        </authorList>
    </citation>
    <scope>NUCLEOTIDE SEQUENCE</scope>
    <source>
        <strain evidence="1">EPUS1.4</strain>
        <tissue evidence="1">Thallus</tissue>
    </source>
</reference>
<organism evidence="1 2">
    <name type="scientific">Endocarpon pusillum</name>
    <dbReference type="NCBI Taxonomy" id="364733"/>
    <lineage>
        <taxon>Eukaryota</taxon>
        <taxon>Fungi</taxon>
        <taxon>Dikarya</taxon>
        <taxon>Ascomycota</taxon>
        <taxon>Pezizomycotina</taxon>
        <taxon>Eurotiomycetes</taxon>
        <taxon>Chaetothyriomycetidae</taxon>
        <taxon>Verrucariales</taxon>
        <taxon>Verrucariaceae</taxon>
        <taxon>Endocarpon</taxon>
    </lineage>
</organism>
<dbReference type="Proteomes" id="UP000606974">
    <property type="component" value="Unassembled WGS sequence"/>
</dbReference>
<dbReference type="AlphaFoldDB" id="A0A8H7ALP8"/>
<evidence type="ECO:0000313" key="1">
    <source>
        <dbReference type="EMBL" id="KAF7511353.1"/>
    </source>
</evidence>